<name>A0A484H4W6_9ZZZZ</name>
<gene>
    <name evidence="1" type="ORF">RIEGSTA812A_PEG_310</name>
</gene>
<protein>
    <submittedName>
        <fullName evidence="1">Uncharacterized protein</fullName>
    </submittedName>
</protein>
<proteinExistence type="predicted"/>
<organism evidence="1">
    <name type="scientific">invertebrate metagenome</name>
    <dbReference type="NCBI Taxonomy" id="1711999"/>
    <lineage>
        <taxon>unclassified sequences</taxon>
        <taxon>metagenomes</taxon>
        <taxon>organismal metagenomes</taxon>
    </lineage>
</organism>
<dbReference type="EMBL" id="LR026963">
    <property type="protein sequence ID" value="VBB68837.1"/>
    <property type="molecule type" value="Genomic_DNA"/>
</dbReference>
<sequence length="39" mass="4135">MRVVTVSSSLCIHLLGPMHACITRDILLGVSAEKTVILG</sequence>
<accession>A0A484H4W6</accession>
<dbReference type="AlphaFoldDB" id="A0A484H4W6"/>
<evidence type="ECO:0000313" key="1">
    <source>
        <dbReference type="EMBL" id="VBB68837.1"/>
    </source>
</evidence>
<reference evidence="1" key="1">
    <citation type="submission" date="2018-10" db="EMBL/GenBank/DDBJ databases">
        <authorList>
            <person name="Gruber-Vodicka H."/>
            <person name="Jaeckle O."/>
        </authorList>
    </citation>
    <scope>NUCLEOTIDE SEQUENCE</scope>
</reference>